<feature type="transmembrane region" description="Helical" evidence="6">
    <location>
        <begin position="56"/>
        <end position="75"/>
    </location>
</feature>
<feature type="transmembrane region" description="Helical" evidence="6">
    <location>
        <begin position="148"/>
        <end position="170"/>
    </location>
</feature>
<dbReference type="Gene3D" id="1.20.1250.20">
    <property type="entry name" value="MFS general substrate transporter like domains"/>
    <property type="match status" value="2"/>
</dbReference>
<dbReference type="InterPro" id="IPR011701">
    <property type="entry name" value="MFS"/>
</dbReference>
<evidence type="ECO:0000256" key="1">
    <source>
        <dbReference type="ARBA" id="ARBA00004651"/>
    </source>
</evidence>
<evidence type="ECO:0000256" key="4">
    <source>
        <dbReference type="ARBA" id="ARBA00023136"/>
    </source>
</evidence>
<dbReference type="PROSITE" id="PS50850">
    <property type="entry name" value="MFS"/>
    <property type="match status" value="1"/>
</dbReference>
<dbReference type="PANTHER" id="PTHR23514:SF13">
    <property type="entry name" value="INNER MEMBRANE PROTEIN YBJJ"/>
    <property type="match status" value="1"/>
</dbReference>
<proteinExistence type="predicted"/>
<feature type="transmembrane region" description="Helical" evidence="6">
    <location>
        <begin position="326"/>
        <end position="344"/>
    </location>
</feature>
<evidence type="ECO:0000256" key="6">
    <source>
        <dbReference type="SAM" id="Phobius"/>
    </source>
</evidence>
<evidence type="ECO:0000256" key="3">
    <source>
        <dbReference type="ARBA" id="ARBA00022989"/>
    </source>
</evidence>
<dbReference type="RefSeq" id="WP_254167784.1">
    <property type="nucleotide sequence ID" value="NZ_JANAFB010000034.1"/>
</dbReference>
<organism evidence="8 9">
    <name type="scientific">Rothia santali</name>
    <dbReference type="NCBI Taxonomy" id="2949643"/>
    <lineage>
        <taxon>Bacteria</taxon>
        <taxon>Bacillati</taxon>
        <taxon>Actinomycetota</taxon>
        <taxon>Actinomycetes</taxon>
        <taxon>Micrococcales</taxon>
        <taxon>Micrococcaceae</taxon>
        <taxon>Rothia</taxon>
    </lineage>
</organism>
<protein>
    <submittedName>
        <fullName evidence="8">MFS transporter</fullName>
    </submittedName>
</protein>
<feature type="region of interest" description="Disordered" evidence="5">
    <location>
        <begin position="178"/>
        <end position="247"/>
    </location>
</feature>
<keyword evidence="9" id="KW-1185">Reference proteome</keyword>
<dbReference type="GO" id="GO:0022857">
    <property type="term" value="F:transmembrane transporter activity"/>
    <property type="evidence" value="ECO:0007669"/>
    <property type="project" value="InterPro"/>
</dbReference>
<sequence>MFFTNGAVIAGLLPRYPELKDALGLSNAGFGMLVAAVAVGSIAASGLPAVAIRRFGARRTATVGTVLMAVVMASVGFSPQVWAVAVLLGAVGLLDAVVDAAQNVHGLYVEEGLGRTVINSMHASWSIGAALGGLGAAVAQGAGVGLGVHLAVSGMLVAGIAVLAYSVAAAPSVSVSGGSRAEVGGADGPAADVAGEGSGDPAGSADGWTGGGAADGGSVEVGSDRSRSGAHTEPRPGQRMGPGAAGRAVPRPGLRGWAFLMLLAIMAVAGALIEDVGNNWSANFLRDVAGLPLALVGYGYVTLLVAQFLGRILGDPLTDRFGRDRVAMAGGLLIAVGFGTVMLQPAVWSAFVAFALAGFGCATLIPAAYAEANRVPGFRDGTGITVVGWVMRTGFLFTSPAIGLIADGSGLRTAFAIPLAAGCVVVVIALALEVRARRRRPARP</sequence>
<gene>
    <name evidence="8" type="ORF">NBM05_12020</name>
</gene>
<comment type="caution">
    <text evidence="8">The sequence shown here is derived from an EMBL/GenBank/DDBJ whole genome shotgun (WGS) entry which is preliminary data.</text>
</comment>
<keyword evidence="3 6" id="KW-1133">Transmembrane helix</keyword>
<keyword evidence="4 6" id="KW-0472">Membrane</keyword>
<feature type="transmembrane region" description="Helical" evidence="6">
    <location>
        <begin position="256"/>
        <end position="273"/>
    </location>
</feature>
<evidence type="ECO:0000313" key="8">
    <source>
        <dbReference type="EMBL" id="MCP3426708.1"/>
    </source>
</evidence>
<feature type="transmembrane region" description="Helical" evidence="6">
    <location>
        <begin position="350"/>
        <end position="370"/>
    </location>
</feature>
<feature type="transmembrane region" description="Helical" evidence="6">
    <location>
        <begin position="382"/>
        <end position="402"/>
    </location>
</feature>
<reference evidence="8" key="1">
    <citation type="submission" date="2022-06" db="EMBL/GenBank/DDBJ databases">
        <title>Rothia sp. isolated from sandalwood seedling.</title>
        <authorList>
            <person name="Tuikhar N."/>
            <person name="Kirdat K."/>
            <person name="Thorat V."/>
            <person name="Swetha P."/>
            <person name="Padma S."/>
            <person name="Sundararaj R."/>
            <person name="Yadav A."/>
        </authorList>
    </citation>
    <scope>NUCLEOTIDE SEQUENCE</scope>
    <source>
        <strain evidence="8">AR01</strain>
    </source>
</reference>
<evidence type="ECO:0000256" key="5">
    <source>
        <dbReference type="SAM" id="MobiDB-lite"/>
    </source>
</evidence>
<accession>A0A9X2HKQ7</accession>
<dbReference type="Pfam" id="PF07690">
    <property type="entry name" value="MFS_1"/>
    <property type="match status" value="1"/>
</dbReference>
<evidence type="ECO:0000256" key="2">
    <source>
        <dbReference type="ARBA" id="ARBA00022692"/>
    </source>
</evidence>
<feature type="transmembrane region" description="Helical" evidence="6">
    <location>
        <begin position="293"/>
        <end position="314"/>
    </location>
</feature>
<dbReference type="GO" id="GO:0005886">
    <property type="term" value="C:plasma membrane"/>
    <property type="evidence" value="ECO:0007669"/>
    <property type="project" value="UniProtKB-SubCell"/>
</dbReference>
<dbReference type="CDD" id="cd17393">
    <property type="entry name" value="MFS_MosC_like"/>
    <property type="match status" value="1"/>
</dbReference>
<evidence type="ECO:0000313" key="9">
    <source>
        <dbReference type="Proteomes" id="UP001139502"/>
    </source>
</evidence>
<dbReference type="InterPro" id="IPR036259">
    <property type="entry name" value="MFS_trans_sf"/>
</dbReference>
<feature type="compositionally biased region" description="Basic and acidic residues" evidence="5">
    <location>
        <begin position="222"/>
        <end position="236"/>
    </location>
</feature>
<dbReference type="EMBL" id="JANAFB010000034">
    <property type="protein sequence ID" value="MCP3426708.1"/>
    <property type="molecule type" value="Genomic_DNA"/>
</dbReference>
<dbReference type="SUPFAM" id="SSF103473">
    <property type="entry name" value="MFS general substrate transporter"/>
    <property type="match status" value="1"/>
</dbReference>
<feature type="transmembrane region" description="Helical" evidence="6">
    <location>
        <begin position="22"/>
        <end position="44"/>
    </location>
</feature>
<comment type="subcellular location">
    <subcellularLocation>
        <location evidence="1">Cell membrane</location>
        <topology evidence="1">Multi-pass membrane protein</topology>
    </subcellularLocation>
</comment>
<name>A0A9X2HKQ7_9MICC</name>
<dbReference type="InterPro" id="IPR051788">
    <property type="entry name" value="MFS_Transporter"/>
</dbReference>
<dbReference type="InterPro" id="IPR020846">
    <property type="entry name" value="MFS_dom"/>
</dbReference>
<dbReference type="PANTHER" id="PTHR23514">
    <property type="entry name" value="BYPASS OF STOP CODON PROTEIN 6"/>
    <property type="match status" value="1"/>
</dbReference>
<keyword evidence="2 6" id="KW-0812">Transmembrane</keyword>
<dbReference type="AlphaFoldDB" id="A0A9X2HKQ7"/>
<dbReference type="Proteomes" id="UP001139502">
    <property type="component" value="Unassembled WGS sequence"/>
</dbReference>
<feature type="compositionally biased region" description="Low complexity" evidence="5">
    <location>
        <begin position="178"/>
        <end position="195"/>
    </location>
</feature>
<feature type="transmembrane region" description="Helical" evidence="6">
    <location>
        <begin position="414"/>
        <end position="434"/>
    </location>
</feature>
<evidence type="ECO:0000259" key="7">
    <source>
        <dbReference type="PROSITE" id="PS50850"/>
    </source>
</evidence>
<feature type="domain" description="Major facilitator superfamily (MFS) profile" evidence="7">
    <location>
        <begin position="259"/>
        <end position="444"/>
    </location>
</feature>